<evidence type="ECO:0000313" key="3">
    <source>
        <dbReference type="Proteomes" id="UP001432360"/>
    </source>
</evidence>
<gene>
    <name evidence="2" type="ORF">RB548_09245</name>
</gene>
<keyword evidence="3" id="KW-1185">Reference proteome</keyword>
<dbReference type="SUPFAM" id="SSF48452">
    <property type="entry name" value="TPR-like"/>
    <property type="match status" value="1"/>
</dbReference>
<proteinExistence type="predicted"/>
<organism evidence="2 3">
    <name type="scientific">Sinorhizobium chiapasense</name>
    <dbReference type="NCBI Taxonomy" id="501572"/>
    <lineage>
        <taxon>Bacteria</taxon>
        <taxon>Pseudomonadati</taxon>
        <taxon>Pseudomonadota</taxon>
        <taxon>Alphaproteobacteria</taxon>
        <taxon>Hyphomicrobiales</taxon>
        <taxon>Rhizobiaceae</taxon>
        <taxon>Sinorhizobium/Ensifer group</taxon>
        <taxon>Sinorhizobium</taxon>
    </lineage>
</organism>
<dbReference type="PROSITE" id="PS50005">
    <property type="entry name" value="TPR"/>
    <property type="match status" value="1"/>
</dbReference>
<reference evidence="2" key="1">
    <citation type="submission" date="2023-08" db="EMBL/GenBank/DDBJ databases">
        <title>Complete genome sequence of Sinorhizobium chiapanecum ITTG S70 isolated from Acaciella angustissima nodules in Chiapas-Mexico.</title>
        <authorList>
            <person name="Rincon-Rosales R."/>
            <person name="Rogel M.A."/>
            <person name="Rincon-Medina C.I."/>
            <person name="Guerrero G."/>
            <person name="Manzano-Gomez L.A."/>
            <person name="Lopez-Lopez A."/>
            <person name="Rincon Molina F.A."/>
            <person name="Martinez-Romero E."/>
        </authorList>
    </citation>
    <scope>NUCLEOTIDE SEQUENCE</scope>
    <source>
        <strain evidence="2">ITTG S70</strain>
    </source>
</reference>
<sequence>MLTYAGRSEQAVQIGEMALKLNPNTPDWYLWNVAAAYYFLADYETSLGYLQRMVQPGPAYRLIAATYARLGRREEASKAASELLKINPEFSISRFEAQAPYLRQDDHDHYMTGLRMAGLPE</sequence>
<protein>
    <recommendedName>
        <fullName evidence="4">Tetratricopeptide repeat protein</fullName>
    </recommendedName>
</protein>
<dbReference type="InterPro" id="IPR019734">
    <property type="entry name" value="TPR_rpt"/>
</dbReference>
<dbReference type="InterPro" id="IPR011990">
    <property type="entry name" value="TPR-like_helical_dom_sf"/>
</dbReference>
<evidence type="ECO:0008006" key="4">
    <source>
        <dbReference type="Google" id="ProtNLM"/>
    </source>
</evidence>
<accession>A0ABZ2BDE7</accession>
<evidence type="ECO:0000256" key="1">
    <source>
        <dbReference type="PROSITE-ProRule" id="PRU00339"/>
    </source>
</evidence>
<feature type="repeat" description="TPR" evidence="1">
    <location>
        <begin position="57"/>
        <end position="90"/>
    </location>
</feature>
<dbReference type="Gene3D" id="1.25.40.10">
    <property type="entry name" value="Tetratricopeptide repeat domain"/>
    <property type="match status" value="1"/>
</dbReference>
<name>A0ABZ2BDE7_9HYPH</name>
<evidence type="ECO:0000313" key="2">
    <source>
        <dbReference type="EMBL" id="WVT05555.1"/>
    </source>
</evidence>
<dbReference type="RefSeq" id="WP_331374631.1">
    <property type="nucleotide sequence ID" value="NZ_CP133148.1"/>
</dbReference>
<dbReference type="Proteomes" id="UP001432360">
    <property type="component" value="Chromosome"/>
</dbReference>
<keyword evidence="1" id="KW-0802">TPR repeat</keyword>
<dbReference type="EMBL" id="CP133148">
    <property type="protein sequence ID" value="WVT05555.1"/>
    <property type="molecule type" value="Genomic_DNA"/>
</dbReference>